<comment type="similarity">
    <text evidence="1">Belongs to the glycosyl hydrolase 13 family.</text>
</comment>
<feature type="domain" description="Glycosyl hydrolase family 13 catalytic" evidence="2">
    <location>
        <begin position="15"/>
        <end position="415"/>
    </location>
</feature>
<dbReference type="RefSeq" id="WP_310901378.1">
    <property type="nucleotide sequence ID" value="NZ_JAMQOS010000005.1"/>
</dbReference>
<dbReference type="SUPFAM" id="SSF51445">
    <property type="entry name" value="(Trans)glycosidases"/>
    <property type="match status" value="1"/>
</dbReference>
<dbReference type="Proteomes" id="UP001268864">
    <property type="component" value="Unassembled WGS sequence"/>
</dbReference>
<reference evidence="3 4" key="1">
    <citation type="submission" date="2022-06" db="EMBL/GenBank/DDBJ databases">
        <title>Halomicroarcula sp. a new haloarchaeum isolate from saline soil.</title>
        <authorList>
            <person name="Strakova D."/>
            <person name="Galisteo C."/>
            <person name="Sanchez-Porro C."/>
            <person name="Ventosa A."/>
        </authorList>
    </citation>
    <scope>NUCLEOTIDE SEQUENCE [LARGE SCALE GENOMIC DNA]</scope>
    <source>
        <strain evidence="3 4">S3CR25-11</strain>
    </source>
</reference>
<dbReference type="InterPro" id="IPR006046">
    <property type="entry name" value="Alpha_amylase"/>
</dbReference>
<dbReference type="InterPro" id="IPR017853">
    <property type="entry name" value="GH"/>
</dbReference>
<protein>
    <submittedName>
        <fullName evidence="3">Alpha-amylase family protein</fullName>
    </submittedName>
</protein>
<dbReference type="InterPro" id="IPR045857">
    <property type="entry name" value="O16G_dom_2"/>
</dbReference>
<name>A0ABU2FTD3_9EURY</name>
<gene>
    <name evidence="3" type="ORF">NDI86_15580</name>
</gene>
<evidence type="ECO:0000313" key="3">
    <source>
        <dbReference type="EMBL" id="MDS0283547.1"/>
    </source>
</evidence>
<keyword evidence="4" id="KW-1185">Reference proteome</keyword>
<dbReference type="CDD" id="cd11334">
    <property type="entry name" value="AmyAc_TreS"/>
    <property type="match status" value="1"/>
</dbReference>
<accession>A0ABU2FTD3</accession>
<dbReference type="EMBL" id="JAMQOS010000005">
    <property type="protein sequence ID" value="MDS0283547.1"/>
    <property type="molecule type" value="Genomic_DNA"/>
</dbReference>
<proteinExistence type="inferred from homology"/>
<organism evidence="3 4">
    <name type="scientific">Haloarcula onubensis</name>
    <dbReference type="NCBI Taxonomy" id="2950539"/>
    <lineage>
        <taxon>Archaea</taxon>
        <taxon>Methanobacteriati</taxon>
        <taxon>Methanobacteriota</taxon>
        <taxon>Stenosarchaea group</taxon>
        <taxon>Halobacteria</taxon>
        <taxon>Halobacteriales</taxon>
        <taxon>Haloarculaceae</taxon>
        <taxon>Haloarcula</taxon>
    </lineage>
</organism>
<dbReference type="PRINTS" id="PR00110">
    <property type="entry name" value="ALPHAAMYLASE"/>
</dbReference>
<evidence type="ECO:0000259" key="2">
    <source>
        <dbReference type="SMART" id="SM00642"/>
    </source>
</evidence>
<sequence>MSVSDHWYKNSVLYAVDVGRFDDSDGDGIGDFRGLTRRLNYLSRLGVDCLWLLPFYPSPGRDNGYDVSDYYGIDDRLGTFGDFAEFMDEAETRGIRVIVDLVVNHTSRQHPWFQRAREDPDSKYRDYYVWTDDPDDVDTEAEPILPGQTDSVWTYDDAAEAYYFHRFYDFEPGLDFSNPDVREEIRAILRFWLRLGVDGFRLDAASHIVQRKGLPSTEPDDPHGVLRNFSEFVRKQRGDAVLLGEADVEPSQLDSFFGTGDELDMLFNFLLDNYLFLALAREDVEPVIEGLRLLPSIPSNGQWVNFLRNLDELDLERLLELERADVFEAFAPDEDQRIYGRGIRRRLAPMLDGDGRRVRNAFSLLFSLPGTPMLTYGDEIGMGEDLSLEGRTAVRTPMQWSSERNAGFSTADEDDLVAPVVDEGPFGYEEVNVTDQRVDPDSLCNWVQRLVHTRREHPEIGWGEFVVVATADPAVLVHRCAWQDDAVVMAHNLAEEPTSVSFDLDGDPILFDIFAGEAHEPDADGATSSN</sequence>
<dbReference type="SMART" id="SM00642">
    <property type="entry name" value="Aamy"/>
    <property type="match status" value="1"/>
</dbReference>
<dbReference type="PANTHER" id="PTHR10357:SF219">
    <property type="entry name" value="MALTOSE ALPHA-D-GLUCOSYLTRANSFERASE"/>
    <property type="match status" value="1"/>
</dbReference>
<comment type="caution">
    <text evidence="3">The sequence shown here is derived from an EMBL/GenBank/DDBJ whole genome shotgun (WGS) entry which is preliminary data.</text>
</comment>
<dbReference type="Gene3D" id="3.90.400.10">
    <property type="entry name" value="Oligo-1,6-glucosidase, Domain 2"/>
    <property type="match status" value="1"/>
</dbReference>
<evidence type="ECO:0000256" key="1">
    <source>
        <dbReference type="ARBA" id="ARBA00008061"/>
    </source>
</evidence>
<dbReference type="PANTHER" id="PTHR10357">
    <property type="entry name" value="ALPHA-AMYLASE FAMILY MEMBER"/>
    <property type="match status" value="1"/>
</dbReference>
<dbReference type="Pfam" id="PF00128">
    <property type="entry name" value="Alpha-amylase"/>
    <property type="match status" value="2"/>
</dbReference>
<dbReference type="InterPro" id="IPR006047">
    <property type="entry name" value="GH13_cat_dom"/>
</dbReference>
<dbReference type="Gene3D" id="3.20.20.80">
    <property type="entry name" value="Glycosidases"/>
    <property type="match status" value="1"/>
</dbReference>
<evidence type="ECO:0000313" key="4">
    <source>
        <dbReference type="Proteomes" id="UP001268864"/>
    </source>
</evidence>